<dbReference type="Pfam" id="PF13240">
    <property type="entry name" value="Zn_Ribbon_1"/>
    <property type="match status" value="1"/>
</dbReference>
<evidence type="ECO:0000313" key="4">
    <source>
        <dbReference type="Proteomes" id="UP000257200"/>
    </source>
</evidence>
<dbReference type="Proteomes" id="UP000257200">
    <property type="component" value="Unplaced"/>
</dbReference>
<name>A0A3Q1H4G5_9TELE</name>
<protein>
    <recommendedName>
        <fullName evidence="2">Zinc-ribbon domain-containing protein</fullName>
    </recommendedName>
</protein>
<dbReference type="InterPro" id="IPR026870">
    <property type="entry name" value="Zinc_ribbon_dom"/>
</dbReference>
<dbReference type="GeneTree" id="ENSGT00940000180644"/>
<evidence type="ECO:0000256" key="1">
    <source>
        <dbReference type="SAM" id="MobiDB-lite"/>
    </source>
</evidence>
<keyword evidence="4" id="KW-1185">Reference proteome</keyword>
<dbReference type="InParanoid" id="A0A3Q1H4G5"/>
<reference evidence="3" key="2">
    <citation type="submission" date="2025-09" db="UniProtKB">
        <authorList>
            <consortium name="Ensembl"/>
        </authorList>
    </citation>
    <scope>IDENTIFICATION</scope>
</reference>
<feature type="domain" description="Zinc-ribbon" evidence="2">
    <location>
        <begin position="2"/>
        <end position="24"/>
    </location>
</feature>
<feature type="region of interest" description="Disordered" evidence="1">
    <location>
        <begin position="47"/>
        <end position="68"/>
    </location>
</feature>
<sequence>MFCPDCGNQVERSYRFCPECGFKLFLLTKNKSQGELLSKLWRWRQQSQRSHSGDQNHSLIPPADTARL</sequence>
<dbReference type="AlphaFoldDB" id="A0A3Q1H4G5"/>
<evidence type="ECO:0000313" key="3">
    <source>
        <dbReference type="Ensembl" id="ENSAPOP00000034672.1"/>
    </source>
</evidence>
<dbReference type="Ensembl" id="ENSAPOT00000030685.1">
    <property type="protein sequence ID" value="ENSAPOP00000034672.1"/>
    <property type="gene ID" value="ENSAPOG00000024101.1"/>
</dbReference>
<organism evidence="3 4">
    <name type="scientific">Acanthochromis polyacanthus</name>
    <name type="common">spiny chromis</name>
    <dbReference type="NCBI Taxonomy" id="80966"/>
    <lineage>
        <taxon>Eukaryota</taxon>
        <taxon>Metazoa</taxon>
        <taxon>Chordata</taxon>
        <taxon>Craniata</taxon>
        <taxon>Vertebrata</taxon>
        <taxon>Euteleostomi</taxon>
        <taxon>Actinopterygii</taxon>
        <taxon>Neopterygii</taxon>
        <taxon>Teleostei</taxon>
        <taxon>Neoteleostei</taxon>
        <taxon>Acanthomorphata</taxon>
        <taxon>Ovalentaria</taxon>
        <taxon>Pomacentridae</taxon>
        <taxon>Acanthochromis</taxon>
    </lineage>
</organism>
<accession>A0A3Q1H4G5</accession>
<evidence type="ECO:0000259" key="2">
    <source>
        <dbReference type="Pfam" id="PF13240"/>
    </source>
</evidence>
<reference evidence="3" key="1">
    <citation type="submission" date="2025-08" db="UniProtKB">
        <authorList>
            <consortium name="Ensembl"/>
        </authorList>
    </citation>
    <scope>IDENTIFICATION</scope>
</reference>
<feature type="compositionally biased region" description="Polar residues" evidence="1">
    <location>
        <begin position="47"/>
        <end position="58"/>
    </location>
</feature>
<proteinExistence type="predicted"/>